<dbReference type="KEGG" id="bim:100741232"/>
<sequence length="273" mass="30681">MNSKVAFFLFFLGLSLAQAVPTNINEKSLDEGHNLKIDKTEEDDQARSKKSVICLDSGSMVPQAQTYSIQAAPQPVQTLNIQQVPQRVQTLNIQAVPQSVQTFSIQPAPQPVQTLNVIQPPAQTSLKFIQQPQPCPPSQTNVNIIQPPKEEKPVKPVVETIIKEKIVKPEPKPEKIVAPKIEKEPVRPAYEEQMMVVPPKPVMMITEPEPVATYVKVPQCQQCQQSIMQCSCTKQQVPTLASAVFMEPAMRIYKERSMGRHMVPMTHRMHHHM</sequence>
<keyword evidence="2" id="KW-1185">Reference proteome</keyword>
<dbReference type="GeneID" id="100741232"/>
<feature type="chain" id="PRO_5028191337" evidence="1">
    <location>
        <begin position="20"/>
        <end position="273"/>
    </location>
</feature>
<dbReference type="RefSeq" id="XP_003491813.1">
    <property type="nucleotide sequence ID" value="XM_003491765.4"/>
</dbReference>
<dbReference type="OMA" id="MITEPEP"/>
<accession>A0A6P3DZH0</accession>
<reference evidence="3" key="1">
    <citation type="submission" date="2025-08" db="UniProtKB">
        <authorList>
            <consortium name="RefSeq"/>
        </authorList>
    </citation>
    <scope>IDENTIFICATION</scope>
</reference>
<dbReference type="AlphaFoldDB" id="A0A6P3DZH0"/>
<dbReference type="OrthoDB" id="7611763at2759"/>
<protein>
    <submittedName>
        <fullName evidence="3">Uncharacterized protein</fullName>
    </submittedName>
</protein>
<feature type="signal peptide" evidence="1">
    <location>
        <begin position="1"/>
        <end position="19"/>
    </location>
</feature>
<evidence type="ECO:0000313" key="2">
    <source>
        <dbReference type="Proteomes" id="UP000515180"/>
    </source>
</evidence>
<keyword evidence="1" id="KW-0732">Signal</keyword>
<name>A0A6P3DZH0_BOMIM</name>
<gene>
    <name evidence="3" type="primary">LOC100741232</name>
</gene>
<evidence type="ECO:0000313" key="3">
    <source>
        <dbReference type="RefSeq" id="XP_003491813.1"/>
    </source>
</evidence>
<evidence type="ECO:0000256" key="1">
    <source>
        <dbReference type="SAM" id="SignalP"/>
    </source>
</evidence>
<dbReference type="Proteomes" id="UP000515180">
    <property type="component" value="Unplaced"/>
</dbReference>
<organism evidence="2 3">
    <name type="scientific">Bombus impatiens</name>
    <name type="common">Bumblebee</name>
    <dbReference type="NCBI Taxonomy" id="132113"/>
    <lineage>
        <taxon>Eukaryota</taxon>
        <taxon>Metazoa</taxon>
        <taxon>Ecdysozoa</taxon>
        <taxon>Arthropoda</taxon>
        <taxon>Hexapoda</taxon>
        <taxon>Insecta</taxon>
        <taxon>Pterygota</taxon>
        <taxon>Neoptera</taxon>
        <taxon>Endopterygota</taxon>
        <taxon>Hymenoptera</taxon>
        <taxon>Apocrita</taxon>
        <taxon>Aculeata</taxon>
        <taxon>Apoidea</taxon>
        <taxon>Anthophila</taxon>
        <taxon>Apidae</taxon>
        <taxon>Bombus</taxon>
        <taxon>Pyrobombus</taxon>
    </lineage>
</organism>
<proteinExistence type="predicted"/>